<dbReference type="EMBL" id="BDCO01000002">
    <property type="protein sequence ID" value="GAT32089.1"/>
    <property type="molecule type" value="Genomic_DNA"/>
</dbReference>
<sequence length="155" mass="16542">MGKLMLPVEEAAAILKLADNDTRMAFDIIQKQFDVMYGRAQSVVGMASIIVTVTGFSGRLIAGTNVAAQIFVIAGLAVALLGAGWVVWRVMLIDWLTAHLSDDAVASLGRMVMTRNAKTRAVAVGGWLLLAGLTLYFVAISIMLANPTPLQVPVR</sequence>
<name>A0A146G2K5_TERSA</name>
<organism evidence="2 3">
    <name type="scientific">Terrimicrobium sacchariphilum</name>
    <dbReference type="NCBI Taxonomy" id="690879"/>
    <lineage>
        <taxon>Bacteria</taxon>
        <taxon>Pseudomonadati</taxon>
        <taxon>Verrucomicrobiota</taxon>
        <taxon>Terrimicrobiia</taxon>
        <taxon>Terrimicrobiales</taxon>
        <taxon>Terrimicrobiaceae</taxon>
        <taxon>Terrimicrobium</taxon>
    </lineage>
</organism>
<dbReference type="Proteomes" id="UP000076023">
    <property type="component" value="Unassembled WGS sequence"/>
</dbReference>
<keyword evidence="1" id="KW-0812">Transmembrane</keyword>
<feature type="transmembrane region" description="Helical" evidence="1">
    <location>
        <begin position="121"/>
        <end position="145"/>
    </location>
</feature>
<feature type="transmembrane region" description="Helical" evidence="1">
    <location>
        <begin position="68"/>
        <end position="88"/>
    </location>
</feature>
<dbReference type="InParanoid" id="A0A146G2K5"/>
<evidence type="ECO:0000313" key="3">
    <source>
        <dbReference type="Proteomes" id="UP000076023"/>
    </source>
</evidence>
<evidence type="ECO:0000313" key="2">
    <source>
        <dbReference type="EMBL" id="GAT32089.1"/>
    </source>
</evidence>
<proteinExistence type="predicted"/>
<dbReference type="AlphaFoldDB" id="A0A146G2K5"/>
<evidence type="ECO:0000256" key="1">
    <source>
        <dbReference type="SAM" id="Phobius"/>
    </source>
</evidence>
<gene>
    <name evidence="2" type="ORF">TSACC_2486</name>
</gene>
<keyword evidence="3" id="KW-1185">Reference proteome</keyword>
<reference evidence="3" key="1">
    <citation type="journal article" date="2017" name="Genome Announc.">
        <title>Draft Genome Sequence of Terrimicrobium sacchariphilum NM-5T, a Facultative Anaerobic Soil Bacterium of the Class Spartobacteria.</title>
        <authorList>
            <person name="Qiu Y.L."/>
            <person name="Tourlousse D.M."/>
            <person name="Matsuura N."/>
            <person name="Ohashi A."/>
            <person name="Sekiguchi Y."/>
        </authorList>
    </citation>
    <scope>NUCLEOTIDE SEQUENCE [LARGE SCALE GENOMIC DNA]</scope>
    <source>
        <strain evidence="3">NM-5</strain>
    </source>
</reference>
<keyword evidence="1" id="KW-0472">Membrane</keyword>
<protein>
    <submittedName>
        <fullName evidence="2">Uncharacterized protein</fullName>
    </submittedName>
</protein>
<keyword evidence="1" id="KW-1133">Transmembrane helix</keyword>
<accession>A0A146G2K5</accession>
<dbReference type="STRING" id="690879.TSACC_2486"/>
<feature type="transmembrane region" description="Helical" evidence="1">
    <location>
        <begin position="43"/>
        <end position="62"/>
    </location>
</feature>
<comment type="caution">
    <text evidence="2">The sequence shown here is derived from an EMBL/GenBank/DDBJ whole genome shotgun (WGS) entry which is preliminary data.</text>
</comment>